<evidence type="ECO:0000256" key="3">
    <source>
        <dbReference type="ARBA" id="ARBA00022630"/>
    </source>
</evidence>
<evidence type="ECO:0000256" key="5">
    <source>
        <dbReference type="ARBA" id="ARBA00023002"/>
    </source>
</evidence>
<dbReference type="RefSeq" id="WP_062603556.1">
    <property type="nucleotide sequence ID" value="NZ_FCOX02000005.1"/>
</dbReference>
<keyword evidence="5" id="KW-0560">Oxidoreductase</keyword>
<dbReference type="InterPro" id="IPR036188">
    <property type="entry name" value="FAD/NAD-bd_sf"/>
</dbReference>
<dbReference type="EMBL" id="FCOX02000005">
    <property type="protein sequence ID" value="SAK54604.1"/>
    <property type="molecule type" value="Genomic_DNA"/>
</dbReference>
<dbReference type="PANTHER" id="PTHR42784:SF1">
    <property type="entry name" value="PYRANOSE 2-OXIDASE"/>
    <property type="match status" value="1"/>
</dbReference>
<proteinExistence type="inferred from homology"/>
<feature type="domain" description="FAD dependent oxidoreductase" evidence="7">
    <location>
        <begin position="8"/>
        <end position="42"/>
    </location>
</feature>
<dbReference type="Pfam" id="PF00732">
    <property type="entry name" value="GMC_oxred_N"/>
    <property type="match status" value="1"/>
</dbReference>
<sequence length="531" mass="57061">MAGSTSADVVVVGSGVAGSLVAYRLARAGASVILLEAGPRLARWQIVDNFRRAADKRDLCAPYPLLPHAPRPEPMNPGAYLIDRGETPYRPQYLRLVGGTTWHWAGAAWRLLPADFRVRALYGVGRDWPFAYETLEPWYGQAEAELGVAGPNLDLGSPRSTPYPMDALPLSWMDRRVADVLGAQSFRVVPEPMARNSRPYDARPACCGNNNCMPVCPIGALYHAATHADKAERAGATLIAQAVAYRIEANDRGEIAAIHCKDPNGQSTRVTGRRFVIAANGIETPRLLLMSTSARFPKGIANGSDQVGRNLMDHPGTSVSFLANEALWPGRGPVEMSSIVDFRDGPFRAQQAAKKLHLSNAAPTLAVTWNLLAKGLTGGELDRQIRERCARTLTFGSFHEQLPSGANRVTLSAQKDALGLPRPEIAYGIDDYTRRGAADTRAQFARIAGFFGGTELEYDDTLGASSHIMGTAIMGRDPRDSVVDAECRAHGHPNLFIAGSAVMPAGGSVNCTLTIAALSLRLAGTIEASLK</sequence>
<evidence type="ECO:0000256" key="2">
    <source>
        <dbReference type="ARBA" id="ARBA00010790"/>
    </source>
</evidence>
<evidence type="ECO:0000259" key="8">
    <source>
        <dbReference type="Pfam" id="PF05199"/>
    </source>
</evidence>
<accession>A0A158A9U7</accession>
<evidence type="ECO:0000259" key="7">
    <source>
        <dbReference type="Pfam" id="PF01266"/>
    </source>
</evidence>
<dbReference type="Pfam" id="PF01266">
    <property type="entry name" value="DAO"/>
    <property type="match status" value="1"/>
</dbReference>
<dbReference type="Gene3D" id="3.50.50.60">
    <property type="entry name" value="FAD/NAD(P)-binding domain"/>
    <property type="match status" value="2"/>
</dbReference>
<dbReference type="InterPro" id="IPR051473">
    <property type="entry name" value="P2Ox-like"/>
</dbReference>
<keyword evidence="4" id="KW-0274">FAD</keyword>
<name>A0A158A9U7_9BURK</name>
<evidence type="ECO:0000313" key="10">
    <source>
        <dbReference type="Proteomes" id="UP000071859"/>
    </source>
</evidence>
<protein>
    <submittedName>
        <fullName evidence="9">Glucose-methanol-choline oxidoreductase</fullName>
    </submittedName>
</protein>
<gene>
    <name evidence="9" type="ORF">AWB78_01400</name>
</gene>
<dbReference type="AlphaFoldDB" id="A0A158A9U7"/>
<feature type="domain" description="Glucose-methanol-choline oxidoreductase C-terminal" evidence="8">
    <location>
        <begin position="403"/>
        <end position="518"/>
    </location>
</feature>
<comment type="caution">
    <text evidence="9">The sequence shown here is derived from an EMBL/GenBank/DDBJ whole genome shotgun (WGS) entry which is preliminary data.</text>
</comment>
<evidence type="ECO:0000313" key="9">
    <source>
        <dbReference type="EMBL" id="SAK54604.1"/>
    </source>
</evidence>
<dbReference type="InterPro" id="IPR000172">
    <property type="entry name" value="GMC_OxRdtase_N"/>
</dbReference>
<dbReference type="GO" id="GO:0016614">
    <property type="term" value="F:oxidoreductase activity, acting on CH-OH group of donors"/>
    <property type="evidence" value="ECO:0007669"/>
    <property type="project" value="InterPro"/>
</dbReference>
<feature type="domain" description="Glucose-methanol-choline oxidoreductase N-terminal" evidence="6">
    <location>
        <begin position="228"/>
        <end position="315"/>
    </location>
</feature>
<dbReference type="InterPro" id="IPR007867">
    <property type="entry name" value="GMC_OxRtase_C"/>
</dbReference>
<evidence type="ECO:0000256" key="4">
    <source>
        <dbReference type="ARBA" id="ARBA00022827"/>
    </source>
</evidence>
<keyword evidence="3" id="KW-0285">Flavoprotein</keyword>
<dbReference type="SUPFAM" id="SSF54373">
    <property type="entry name" value="FAD-linked reductases, C-terminal domain"/>
    <property type="match status" value="1"/>
</dbReference>
<evidence type="ECO:0000259" key="6">
    <source>
        <dbReference type="Pfam" id="PF00732"/>
    </source>
</evidence>
<dbReference type="Proteomes" id="UP000071859">
    <property type="component" value="Unassembled WGS sequence"/>
</dbReference>
<evidence type="ECO:0000256" key="1">
    <source>
        <dbReference type="ARBA" id="ARBA00001974"/>
    </source>
</evidence>
<dbReference type="PANTHER" id="PTHR42784">
    <property type="entry name" value="PYRANOSE 2-OXIDASE"/>
    <property type="match status" value="1"/>
</dbReference>
<dbReference type="InterPro" id="IPR006076">
    <property type="entry name" value="FAD-dep_OxRdtase"/>
</dbReference>
<dbReference type="GO" id="GO:0050660">
    <property type="term" value="F:flavin adenine dinucleotide binding"/>
    <property type="evidence" value="ECO:0007669"/>
    <property type="project" value="InterPro"/>
</dbReference>
<comment type="cofactor">
    <cofactor evidence="1">
        <name>FAD</name>
        <dbReference type="ChEBI" id="CHEBI:57692"/>
    </cofactor>
</comment>
<organism evidence="9 10">
    <name type="scientific">Caballeronia calidae</name>
    <dbReference type="NCBI Taxonomy" id="1777139"/>
    <lineage>
        <taxon>Bacteria</taxon>
        <taxon>Pseudomonadati</taxon>
        <taxon>Pseudomonadota</taxon>
        <taxon>Betaproteobacteria</taxon>
        <taxon>Burkholderiales</taxon>
        <taxon>Burkholderiaceae</taxon>
        <taxon>Caballeronia</taxon>
    </lineage>
</organism>
<reference evidence="9" key="1">
    <citation type="submission" date="2016-01" db="EMBL/GenBank/DDBJ databases">
        <authorList>
            <person name="Peeters C."/>
        </authorList>
    </citation>
    <scope>NUCLEOTIDE SEQUENCE</scope>
    <source>
        <strain evidence="9">LMG 29321</strain>
    </source>
</reference>
<dbReference type="Pfam" id="PF05199">
    <property type="entry name" value="GMC_oxred_C"/>
    <property type="match status" value="1"/>
</dbReference>
<dbReference type="SUPFAM" id="SSF51905">
    <property type="entry name" value="FAD/NAD(P)-binding domain"/>
    <property type="match status" value="1"/>
</dbReference>
<dbReference type="OrthoDB" id="9787779at2"/>
<keyword evidence="10" id="KW-1185">Reference proteome</keyword>
<comment type="similarity">
    <text evidence="2">Belongs to the GMC oxidoreductase family.</text>
</comment>